<evidence type="ECO:0000256" key="1">
    <source>
        <dbReference type="PROSITE-ProRule" id="PRU00042"/>
    </source>
</evidence>
<feature type="region of interest" description="Disordered" evidence="2">
    <location>
        <begin position="1025"/>
        <end position="1044"/>
    </location>
</feature>
<feature type="region of interest" description="Disordered" evidence="2">
    <location>
        <begin position="500"/>
        <end position="652"/>
    </location>
</feature>
<accession>A0A914HQM7</accession>
<feature type="compositionally biased region" description="Polar residues" evidence="2">
    <location>
        <begin position="280"/>
        <end position="292"/>
    </location>
</feature>
<dbReference type="Proteomes" id="UP000887572">
    <property type="component" value="Unplaced"/>
</dbReference>
<feature type="region of interest" description="Disordered" evidence="2">
    <location>
        <begin position="768"/>
        <end position="845"/>
    </location>
</feature>
<feature type="domain" description="C2H2-type" evidence="3">
    <location>
        <begin position="418"/>
        <end position="444"/>
    </location>
</feature>
<feature type="compositionally biased region" description="Polar residues" evidence="2">
    <location>
        <begin position="870"/>
        <end position="887"/>
    </location>
</feature>
<protein>
    <submittedName>
        <fullName evidence="5">C2H2-type domain-containing protein</fullName>
    </submittedName>
</protein>
<sequence>MRIQSISEALDGRLVIATDDERMDCTESAVSGAGEDVSAVAHNSSSKGPTKTEFENMGDDYASHPKKVEQNCWEGDSPMSVPNSVLDSFKAKCNSNETAEGIDKSDIKMQKLPAELVKWEELDGGVVPISEGKPVESDRKSRVFDLETKGHLSSESNKSPATPQYQHGVHNFLRGGTESRKKKLMLDKGTCVLSRPTGVQGLDEHLLAIRPGTNLTIDITIICKAGSNTLYISAKWKGREYHGVLTDGEPLFSHTYAQKRNAAQNAEKLVLETGSGNSGGAANQKIQNSEKASASGVGGKRGGKRGVGGHSKGGGVEKRAKNHSAECQSGGDAGDEAGGRSSKNEDKVRIDVDEGVADAAELGGIRQTIEKPLAHSHGHFQHQQQQSRRRRTSSSASSGVSTVGSKSGLYDGDAASRIRCPHQLCGHRFEKTNELNAHLLVGTHGVAGAKAKIFESSASQTTAVQFMSTGCDPFFPSDRMMPNNTKGVSFCTKCQKELAPETEVDGEGPSSKAKRPELLEFGGSGEKNRQKGATDNSPGFSDISDDAAPTLEKEESFDKQTEEAKKVSSTPAAPVPSLDAPNGPAMAVEPSPPPHSQNSCIKDGSDIVNKNATATPPKSAAVSINRQNLLPQGNKAKTADGSPANDAAKTAKKMPCSSIVSTIAKTPTTGTGNLGEPTNNNPYLLASTSDITTQNAVPSGFPFNPFFSYAPHLTQALASAIAQGTVPINAVSSSASPLGSSSVALSTGFKRLSPPCASGLLSLGTPLAASANQTPNGSGAPSKSAEPPAVSQPIQHKIYELQQQQQGGGLLGRSSSTKPSTSGMGHAQTVHIGTQGPMSGGSNVSPAVDMALMRPNSAISAVGYHQQPQNLQMHPTGQHQSQQSNRHCSAGAPSPIGGIGMSGGNGSVVHLPPPQHPFFPPLPSMIAGAAAQFGISAAPSILAAAAQQQMAALRRNNNGSVAHSGGGGIHQQQQQAVPVTQHPTASLMHPFIPQGLSPGMLAAAAAASNFDLNALQHYAATLIGSAPSADGVPPPAGQQQPNQK</sequence>
<keyword evidence="4" id="KW-1185">Reference proteome</keyword>
<dbReference type="InterPro" id="IPR013087">
    <property type="entry name" value="Znf_C2H2_type"/>
</dbReference>
<evidence type="ECO:0000313" key="5">
    <source>
        <dbReference type="WBParaSite" id="Gr19_v10_g2808.t1"/>
    </source>
</evidence>
<evidence type="ECO:0000256" key="2">
    <source>
        <dbReference type="SAM" id="MobiDB-lite"/>
    </source>
</evidence>
<feature type="compositionally biased region" description="Polar residues" evidence="2">
    <location>
        <begin position="813"/>
        <end position="823"/>
    </location>
</feature>
<reference evidence="5" key="1">
    <citation type="submission" date="2022-11" db="UniProtKB">
        <authorList>
            <consortium name="WormBaseParasite"/>
        </authorList>
    </citation>
    <scope>IDENTIFICATION</scope>
</reference>
<feature type="region of interest" description="Disordered" evidence="2">
    <location>
        <begin position="870"/>
        <end position="890"/>
    </location>
</feature>
<feature type="compositionally biased region" description="Basic and acidic residues" evidence="2">
    <location>
        <begin position="342"/>
        <end position="351"/>
    </location>
</feature>
<feature type="compositionally biased region" description="Polar residues" evidence="2">
    <location>
        <begin position="770"/>
        <end position="781"/>
    </location>
</feature>
<evidence type="ECO:0000259" key="3">
    <source>
        <dbReference type="PROSITE" id="PS50157"/>
    </source>
</evidence>
<keyword evidence="1" id="KW-0863">Zinc-finger</keyword>
<feature type="region of interest" description="Disordered" evidence="2">
    <location>
        <begin position="376"/>
        <end position="412"/>
    </location>
</feature>
<feature type="region of interest" description="Disordered" evidence="2">
    <location>
        <begin position="273"/>
        <end position="351"/>
    </location>
</feature>
<feature type="compositionally biased region" description="Basic and acidic residues" evidence="2">
    <location>
        <begin position="551"/>
        <end position="566"/>
    </location>
</feature>
<dbReference type="GO" id="GO:0008270">
    <property type="term" value="F:zinc ion binding"/>
    <property type="evidence" value="ECO:0007669"/>
    <property type="project" value="UniProtKB-KW"/>
</dbReference>
<dbReference type="AlphaFoldDB" id="A0A914HQM7"/>
<dbReference type="PROSITE" id="PS50157">
    <property type="entry name" value="ZINC_FINGER_C2H2_2"/>
    <property type="match status" value="1"/>
</dbReference>
<proteinExistence type="predicted"/>
<dbReference type="WBParaSite" id="Gr19_v10_g2808.t1">
    <property type="protein sequence ID" value="Gr19_v10_g2808.t1"/>
    <property type="gene ID" value="Gr19_v10_g2808"/>
</dbReference>
<feature type="compositionally biased region" description="Low complexity" evidence="2">
    <location>
        <begin position="393"/>
        <end position="408"/>
    </location>
</feature>
<feature type="region of interest" description="Disordered" evidence="2">
    <location>
        <begin position="30"/>
        <end position="56"/>
    </location>
</feature>
<name>A0A914HQM7_GLORO</name>
<feature type="compositionally biased region" description="Polar residues" evidence="2">
    <location>
        <begin position="836"/>
        <end position="845"/>
    </location>
</feature>
<dbReference type="PROSITE" id="PS00028">
    <property type="entry name" value="ZINC_FINGER_C2H2_1"/>
    <property type="match status" value="1"/>
</dbReference>
<keyword evidence="1" id="KW-0862">Zinc</keyword>
<feature type="compositionally biased region" description="Gly residues" evidence="2">
    <location>
        <begin position="296"/>
        <end position="314"/>
    </location>
</feature>
<keyword evidence="1" id="KW-0479">Metal-binding</keyword>
<feature type="compositionally biased region" description="Polar residues" evidence="2">
    <location>
        <begin position="608"/>
        <end position="631"/>
    </location>
</feature>
<evidence type="ECO:0000313" key="4">
    <source>
        <dbReference type="Proteomes" id="UP000887572"/>
    </source>
</evidence>
<organism evidence="4 5">
    <name type="scientific">Globodera rostochiensis</name>
    <name type="common">Golden nematode worm</name>
    <name type="synonym">Heterodera rostochiensis</name>
    <dbReference type="NCBI Taxonomy" id="31243"/>
    <lineage>
        <taxon>Eukaryota</taxon>
        <taxon>Metazoa</taxon>
        <taxon>Ecdysozoa</taxon>
        <taxon>Nematoda</taxon>
        <taxon>Chromadorea</taxon>
        <taxon>Rhabditida</taxon>
        <taxon>Tylenchina</taxon>
        <taxon>Tylenchomorpha</taxon>
        <taxon>Tylenchoidea</taxon>
        <taxon>Heteroderidae</taxon>
        <taxon>Heteroderinae</taxon>
        <taxon>Globodera</taxon>
    </lineage>
</organism>